<keyword evidence="4" id="KW-0934">Plastid</keyword>
<dbReference type="FunFam" id="3.40.50.300:FF:000819">
    <property type="entry name" value="ATP dependent RNA helicase, putative"/>
    <property type="match status" value="1"/>
</dbReference>
<dbReference type="CDD" id="cd17917">
    <property type="entry name" value="DEXHc_RHA-like"/>
    <property type="match status" value="1"/>
</dbReference>
<keyword evidence="6" id="KW-0378">Hydrolase</keyword>
<proteinExistence type="predicted"/>
<evidence type="ECO:0000256" key="8">
    <source>
        <dbReference type="ARBA" id="ARBA00022840"/>
    </source>
</evidence>
<dbReference type="Pfam" id="PF00270">
    <property type="entry name" value="DEAD"/>
    <property type="match status" value="1"/>
</dbReference>
<dbReference type="GO" id="GO:0005524">
    <property type="term" value="F:ATP binding"/>
    <property type="evidence" value="ECO:0007669"/>
    <property type="project" value="UniProtKB-KW"/>
</dbReference>
<evidence type="ECO:0000256" key="3">
    <source>
        <dbReference type="ARBA" id="ARBA00022528"/>
    </source>
</evidence>
<dbReference type="Gene3D" id="3.40.50.300">
    <property type="entry name" value="P-loop containing nucleotide triphosphate hydrolases"/>
    <property type="match status" value="2"/>
</dbReference>
<dbReference type="GO" id="GO:0003724">
    <property type="term" value="F:RNA helicase activity"/>
    <property type="evidence" value="ECO:0007669"/>
    <property type="project" value="UniProtKB-EC"/>
</dbReference>
<dbReference type="OrthoDB" id="5600252at2759"/>
<dbReference type="EC" id="3.6.4.13" evidence="2"/>
<evidence type="ECO:0000313" key="14">
    <source>
        <dbReference type="EMBL" id="CAF9929758.1"/>
    </source>
</evidence>
<dbReference type="Gene3D" id="1.20.120.1080">
    <property type="match status" value="1"/>
</dbReference>
<reference evidence="14" key="1">
    <citation type="submission" date="2021-03" db="EMBL/GenBank/DDBJ databases">
        <authorList>
            <person name="Tagirdzhanova G."/>
        </authorList>
    </citation>
    <scope>NUCLEOTIDE SEQUENCE</scope>
</reference>
<evidence type="ECO:0000313" key="15">
    <source>
        <dbReference type="Proteomes" id="UP000664203"/>
    </source>
</evidence>
<evidence type="ECO:0000256" key="4">
    <source>
        <dbReference type="ARBA" id="ARBA00022640"/>
    </source>
</evidence>
<comment type="catalytic activity">
    <reaction evidence="11">
        <text>ATP + H2O = ADP + phosphate + H(+)</text>
        <dbReference type="Rhea" id="RHEA:13065"/>
        <dbReference type="ChEBI" id="CHEBI:15377"/>
        <dbReference type="ChEBI" id="CHEBI:15378"/>
        <dbReference type="ChEBI" id="CHEBI:30616"/>
        <dbReference type="ChEBI" id="CHEBI:43474"/>
        <dbReference type="ChEBI" id="CHEBI:456216"/>
        <dbReference type="EC" id="3.6.4.13"/>
    </reaction>
</comment>
<sequence length="924" mass="103284">MASISCPTEAQAEAYISTVAMFLIFASSPKEEKVHLRLPSTWRDLWKELSQCKKDQDEAADRHVLGELRSMIAEYGGSDKDLNERSTGISPDKEPRVADWHQWQGNSLSPPVRSEDIKALWASKSSTSTYQHMLTSRMSLPIWNFKDELLDAITDNQVIIICGETGCGKSTQVPAFILEHELTGGRPCKVYCTEPRRISAISLARRVSEELGERKGDVGTFRSLVGFAIRLESKFTLQTRLVYATTGIVMRMLEGSDDLGDITHLVLDEVHERSIDGDFLLIVLKGLLKRRSDLKVVLMSATVNAERFSDYLGGVPIMNVPGRTFPVDTKYLEDAVEVTNFNADSGSHGGAEAVEIDDDDVKVPSQIADLQGYSPKTLTTLAKLDEYRISYGLIVRLLETISEVYSPYSKAILVFLPGIAEIRRLNDMLTGHRTFTSGWCIYALHSTIATDEQERAFLVPPPGVRKIVLATNIAETGITIPDVTCVIDTGKHKEMRFDERRQLSRLIEAFISRANAKQRRGRAGRVQKGLCFHLFTKNRHDNIMPGEQTPELLRLSLQDLVLRVKICKLGGIEQTISEALDPPSAKNIRRAIDSLVDVKALTAAEDLTPLGRQLARLPLDVFLGKLILLGAIFGCLDAMLTIAAILSSKSPFSVPMGTISQADLARQAFRKGDSDLLTVYNAYCAWRRVCGGSTAMSEQQFCQRNFMSQQTLSNIEDTKAQLTTSLADAGFVTLSEAEKASLNKVRYWSRKRSFVELPDRYNSNSNNDLILNSVIAWSFYPKLLRREGKGWKNIANNQMVSLHPTSVNKGVERPPQWLSFYHIMQSSNKFYNAHETSPVESFAVALVCGEAEFKMYSGVIVVDGNRIRFALDEWKTFLALKALRTQIRQIMTQAFRSPGRGLSAQQQGWLDVWQKIFADVKARS</sequence>
<dbReference type="InterPro" id="IPR011709">
    <property type="entry name" value="DEAD-box_helicase_OB_fold"/>
</dbReference>
<dbReference type="PANTHER" id="PTHR18934:SF145">
    <property type="entry name" value="ATP-DEPENDENT RNA HELICASE DHX57-RELATED"/>
    <property type="match status" value="1"/>
</dbReference>
<dbReference type="Proteomes" id="UP000664203">
    <property type="component" value="Unassembled WGS sequence"/>
</dbReference>
<dbReference type="AlphaFoldDB" id="A0A8H3FY18"/>
<dbReference type="FunFam" id="1.20.120.1080:FF:000002">
    <property type="entry name" value="Putative ATP-dependent RNA helicase DHX36"/>
    <property type="match status" value="1"/>
</dbReference>
<keyword evidence="9" id="KW-0694">RNA-binding</keyword>
<comment type="subcellular location">
    <subcellularLocation>
        <location evidence="1">Plastid</location>
        <location evidence="1">Chloroplast</location>
    </subcellularLocation>
</comment>
<dbReference type="InterPro" id="IPR027417">
    <property type="entry name" value="P-loop_NTPase"/>
</dbReference>
<gene>
    <name evidence="14" type="ORF">ALECFALPRED_004446</name>
</gene>
<dbReference type="SMART" id="SM00847">
    <property type="entry name" value="HA2"/>
    <property type="match status" value="1"/>
</dbReference>
<accession>A0A8H3FY18</accession>
<dbReference type="FunFam" id="3.40.50.300:FF:000500">
    <property type="entry name" value="ATP-dependent RNA helicase DHX29"/>
    <property type="match status" value="1"/>
</dbReference>
<dbReference type="EMBL" id="CAJPDR010000273">
    <property type="protein sequence ID" value="CAF9929758.1"/>
    <property type="molecule type" value="Genomic_DNA"/>
</dbReference>
<dbReference type="InterPro" id="IPR001650">
    <property type="entry name" value="Helicase_C-like"/>
</dbReference>
<evidence type="ECO:0000256" key="11">
    <source>
        <dbReference type="ARBA" id="ARBA00047984"/>
    </source>
</evidence>
<evidence type="ECO:0000259" key="13">
    <source>
        <dbReference type="PROSITE" id="PS51194"/>
    </source>
</evidence>
<dbReference type="SMART" id="SM00490">
    <property type="entry name" value="HELICc"/>
    <property type="match status" value="1"/>
</dbReference>
<dbReference type="InterPro" id="IPR007502">
    <property type="entry name" value="Helicase-assoc_dom"/>
</dbReference>
<evidence type="ECO:0000256" key="2">
    <source>
        <dbReference type="ARBA" id="ARBA00012552"/>
    </source>
</evidence>
<dbReference type="PROSITE" id="PS51192">
    <property type="entry name" value="HELICASE_ATP_BIND_1"/>
    <property type="match status" value="1"/>
</dbReference>
<dbReference type="SUPFAM" id="SSF52540">
    <property type="entry name" value="P-loop containing nucleoside triphosphate hydrolases"/>
    <property type="match status" value="1"/>
</dbReference>
<dbReference type="Pfam" id="PF00271">
    <property type="entry name" value="Helicase_C"/>
    <property type="match status" value="1"/>
</dbReference>
<evidence type="ECO:0000256" key="6">
    <source>
        <dbReference type="ARBA" id="ARBA00022801"/>
    </source>
</evidence>
<dbReference type="InterPro" id="IPR014001">
    <property type="entry name" value="Helicase_ATP-bd"/>
</dbReference>
<keyword evidence="5" id="KW-0547">Nucleotide-binding</keyword>
<keyword evidence="10" id="KW-0809">Transit peptide</keyword>
<feature type="domain" description="Helicase ATP-binding" evidence="12">
    <location>
        <begin position="150"/>
        <end position="321"/>
    </location>
</feature>
<keyword evidence="3" id="KW-0150">Chloroplast</keyword>
<dbReference type="SMART" id="SM00487">
    <property type="entry name" value="DEXDc"/>
    <property type="match status" value="1"/>
</dbReference>
<keyword evidence="8" id="KW-0067">ATP-binding</keyword>
<dbReference type="InterPro" id="IPR011545">
    <property type="entry name" value="DEAD/DEAH_box_helicase_dom"/>
</dbReference>
<evidence type="ECO:0000259" key="12">
    <source>
        <dbReference type="PROSITE" id="PS51192"/>
    </source>
</evidence>
<evidence type="ECO:0000256" key="1">
    <source>
        <dbReference type="ARBA" id="ARBA00004229"/>
    </source>
</evidence>
<evidence type="ECO:0000256" key="7">
    <source>
        <dbReference type="ARBA" id="ARBA00022806"/>
    </source>
</evidence>
<dbReference type="CDD" id="cd18791">
    <property type="entry name" value="SF2_C_RHA"/>
    <property type="match status" value="1"/>
</dbReference>
<comment type="caution">
    <text evidence="14">The sequence shown here is derived from an EMBL/GenBank/DDBJ whole genome shotgun (WGS) entry which is preliminary data.</text>
</comment>
<dbReference type="GO" id="GO:0016787">
    <property type="term" value="F:hydrolase activity"/>
    <property type="evidence" value="ECO:0007669"/>
    <property type="project" value="UniProtKB-KW"/>
</dbReference>
<name>A0A8H3FY18_9LECA</name>
<keyword evidence="7" id="KW-0347">Helicase</keyword>
<evidence type="ECO:0000256" key="5">
    <source>
        <dbReference type="ARBA" id="ARBA00022741"/>
    </source>
</evidence>
<dbReference type="PROSITE" id="PS51194">
    <property type="entry name" value="HELICASE_CTER"/>
    <property type="match status" value="1"/>
</dbReference>
<protein>
    <recommendedName>
        <fullName evidence="2">RNA helicase</fullName>
        <ecNumber evidence="2">3.6.4.13</ecNumber>
    </recommendedName>
</protein>
<evidence type="ECO:0000256" key="9">
    <source>
        <dbReference type="ARBA" id="ARBA00022884"/>
    </source>
</evidence>
<dbReference type="Pfam" id="PF07717">
    <property type="entry name" value="OB_NTP_bind"/>
    <property type="match status" value="1"/>
</dbReference>
<feature type="domain" description="Helicase C-terminal" evidence="13">
    <location>
        <begin position="400"/>
        <end position="568"/>
    </location>
</feature>
<dbReference type="Pfam" id="PF21010">
    <property type="entry name" value="HA2_C"/>
    <property type="match status" value="1"/>
</dbReference>
<keyword evidence="15" id="KW-1185">Reference proteome</keyword>
<organism evidence="14 15">
    <name type="scientific">Alectoria fallacina</name>
    <dbReference type="NCBI Taxonomy" id="1903189"/>
    <lineage>
        <taxon>Eukaryota</taxon>
        <taxon>Fungi</taxon>
        <taxon>Dikarya</taxon>
        <taxon>Ascomycota</taxon>
        <taxon>Pezizomycotina</taxon>
        <taxon>Lecanoromycetes</taxon>
        <taxon>OSLEUM clade</taxon>
        <taxon>Lecanoromycetidae</taxon>
        <taxon>Lecanorales</taxon>
        <taxon>Lecanorineae</taxon>
        <taxon>Parmeliaceae</taxon>
        <taxon>Alectoria</taxon>
    </lineage>
</organism>
<dbReference type="GO" id="GO:0003723">
    <property type="term" value="F:RNA binding"/>
    <property type="evidence" value="ECO:0007669"/>
    <property type="project" value="UniProtKB-KW"/>
</dbReference>
<dbReference type="PANTHER" id="PTHR18934">
    <property type="entry name" value="ATP-DEPENDENT RNA HELICASE"/>
    <property type="match status" value="1"/>
</dbReference>
<evidence type="ECO:0000256" key="10">
    <source>
        <dbReference type="ARBA" id="ARBA00022946"/>
    </source>
</evidence>